<accession>A0ABP5XVS5</accession>
<evidence type="ECO:0000313" key="3">
    <source>
        <dbReference type="Proteomes" id="UP001501638"/>
    </source>
</evidence>
<sequence length="259" mass="28506">MTGQGKTARSTDPYFTELADRLRARGLAEARVTAVLADLHEYLLDADTTPEAEFGPVEEFAEQLVRGGTDASPAEPAGEPGPRAEEWRWLCDAYTDRELLARFGDQGWEVERIDRLGRFVCRRDPAGAMRWEYRREIVSRKDHDEVAARLAPDGWEPCGRWTYITYFKRPRAAVTGPAAELPAVPEPPARRLFLGSKYRWLLVAAAAAWGVAGVVLLVTDASPFTPATLTGTLVGGLAGGAFGSYAMRRRLAKESAELP</sequence>
<keyword evidence="1" id="KW-0472">Membrane</keyword>
<proteinExistence type="predicted"/>
<dbReference type="Proteomes" id="UP001501638">
    <property type="component" value="Unassembled WGS sequence"/>
</dbReference>
<protein>
    <recommendedName>
        <fullName evidence="4">DUF2812 domain-containing protein</fullName>
    </recommendedName>
</protein>
<organism evidence="2 3">
    <name type="scientific">Streptomyces macrosporus</name>
    <dbReference type="NCBI Taxonomy" id="44032"/>
    <lineage>
        <taxon>Bacteria</taxon>
        <taxon>Bacillati</taxon>
        <taxon>Actinomycetota</taxon>
        <taxon>Actinomycetes</taxon>
        <taxon>Kitasatosporales</taxon>
        <taxon>Streptomycetaceae</taxon>
        <taxon>Streptomyces</taxon>
    </lineage>
</organism>
<name>A0ABP5XVS5_9ACTN</name>
<feature type="transmembrane region" description="Helical" evidence="1">
    <location>
        <begin position="224"/>
        <end position="245"/>
    </location>
</feature>
<reference evidence="3" key="1">
    <citation type="journal article" date="2019" name="Int. J. Syst. Evol. Microbiol.">
        <title>The Global Catalogue of Microorganisms (GCM) 10K type strain sequencing project: providing services to taxonomists for standard genome sequencing and annotation.</title>
        <authorList>
            <consortium name="The Broad Institute Genomics Platform"/>
            <consortium name="The Broad Institute Genome Sequencing Center for Infectious Disease"/>
            <person name="Wu L."/>
            <person name="Ma J."/>
        </authorList>
    </citation>
    <scope>NUCLEOTIDE SEQUENCE [LARGE SCALE GENOMIC DNA]</scope>
    <source>
        <strain evidence="3">JCM 6305</strain>
    </source>
</reference>
<feature type="transmembrane region" description="Helical" evidence="1">
    <location>
        <begin position="200"/>
        <end position="218"/>
    </location>
</feature>
<keyword evidence="1" id="KW-1133">Transmembrane helix</keyword>
<evidence type="ECO:0000313" key="2">
    <source>
        <dbReference type="EMBL" id="GAA2466909.1"/>
    </source>
</evidence>
<dbReference type="RefSeq" id="WP_344329058.1">
    <property type="nucleotide sequence ID" value="NZ_BAAASZ010000052.1"/>
</dbReference>
<keyword evidence="1" id="KW-0812">Transmembrane</keyword>
<comment type="caution">
    <text evidence="2">The sequence shown here is derived from an EMBL/GenBank/DDBJ whole genome shotgun (WGS) entry which is preliminary data.</text>
</comment>
<evidence type="ECO:0000256" key="1">
    <source>
        <dbReference type="SAM" id="Phobius"/>
    </source>
</evidence>
<dbReference type="EMBL" id="BAAASZ010000052">
    <property type="protein sequence ID" value="GAA2466909.1"/>
    <property type="molecule type" value="Genomic_DNA"/>
</dbReference>
<gene>
    <name evidence="2" type="ORF">GCM10010405_59300</name>
</gene>
<evidence type="ECO:0008006" key="4">
    <source>
        <dbReference type="Google" id="ProtNLM"/>
    </source>
</evidence>
<keyword evidence="3" id="KW-1185">Reference proteome</keyword>